<feature type="domain" description="TRPM-like" evidence="1">
    <location>
        <begin position="7"/>
        <end position="54"/>
    </location>
</feature>
<sequence>MESMSFEDDLHRALVDALHRGHVDFVELLIEFGTSLEKLTNGDLKQLYAATLTNNRLPLKGKEKTAICRREDFYSDYFNLILV</sequence>
<dbReference type="EMBL" id="CAJNOT010001380">
    <property type="protein sequence ID" value="CAF1190742.1"/>
    <property type="molecule type" value="Genomic_DNA"/>
</dbReference>
<evidence type="ECO:0000313" key="3">
    <source>
        <dbReference type="Proteomes" id="UP000663864"/>
    </source>
</evidence>
<dbReference type="Pfam" id="PF25508">
    <property type="entry name" value="TRPM2"/>
    <property type="match status" value="1"/>
</dbReference>
<name>A0A814VNG8_9BILA</name>
<reference evidence="2" key="1">
    <citation type="submission" date="2021-02" db="EMBL/GenBank/DDBJ databases">
        <authorList>
            <person name="Nowell W R."/>
        </authorList>
    </citation>
    <scope>NUCLEOTIDE SEQUENCE</scope>
</reference>
<dbReference type="Proteomes" id="UP000663864">
    <property type="component" value="Unassembled WGS sequence"/>
</dbReference>
<proteinExistence type="predicted"/>
<protein>
    <recommendedName>
        <fullName evidence="1">TRPM-like domain-containing protein</fullName>
    </recommendedName>
</protein>
<evidence type="ECO:0000259" key="1">
    <source>
        <dbReference type="Pfam" id="PF25508"/>
    </source>
</evidence>
<organism evidence="2 3">
    <name type="scientific">Rotaria sordida</name>
    <dbReference type="NCBI Taxonomy" id="392033"/>
    <lineage>
        <taxon>Eukaryota</taxon>
        <taxon>Metazoa</taxon>
        <taxon>Spiralia</taxon>
        <taxon>Gnathifera</taxon>
        <taxon>Rotifera</taxon>
        <taxon>Eurotatoria</taxon>
        <taxon>Bdelloidea</taxon>
        <taxon>Philodinida</taxon>
        <taxon>Philodinidae</taxon>
        <taxon>Rotaria</taxon>
    </lineage>
</organism>
<comment type="caution">
    <text evidence="2">The sequence shown here is derived from an EMBL/GenBank/DDBJ whole genome shotgun (WGS) entry which is preliminary data.</text>
</comment>
<dbReference type="InterPro" id="IPR036770">
    <property type="entry name" value="Ankyrin_rpt-contain_sf"/>
</dbReference>
<gene>
    <name evidence="2" type="ORF">ZHD862_LOCUS22290</name>
</gene>
<dbReference type="SUPFAM" id="SSF48403">
    <property type="entry name" value="Ankyrin repeat"/>
    <property type="match status" value="1"/>
</dbReference>
<dbReference type="AlphaFoldDB" id="A0A814VNG8"/>
<evidence type="ECO:0000313" key="2">
    <source>
        <dbReference type="EMBL" id="CAF1190742.1"/>
    </source>
</evidence>
<accession>A0A814VNG8</accession>
<dbReference type="InterPro" id="IPR057366">
    <property type="entry name" value="TRPM-like"/>
</dbReference>